<evidence type="ECO:0000313" key="8">
    <source>
        <dbReference type="EMBL" id="QJW85820.1"/>
    </source>
</evidence>
<comment type="similarity">
    <text evidence="2">Belongs to the UPF0410 family.</text>
</comment>
<name>A0ABX6P8X0_9BURK</name>
<dbReference type="InterPro" id="IPR007341">
    <property type="entry name" value="Transgly_assoc"/>
</dbReference>
<dbReference type="EMBL" id="CP053418">
    <property type="protein sequence ID" value="QJW85820.1"/>
    <property type="molecule type" value="Genomic_DNA"/>
</dbReference>
<organism evidence="8 9">
    <name type="scientific">Ramlibacter terrae</name>
    <dbReference type="NCBI Taxonomy" id="2732511"/>
    <lineage>
        <taxon>Bacteria</taxon>
        <taxon>Pseudomonadati</taxon>
        <taxon>Pseudomonadota</taxon>
        <taxon>Betaproteobacteria</taxon>
        <taxon>Burkholderiales</taxon>
        <taxon>Comamonadaceae</taxon>
        <taxon>Ramlibacter</taxon>
    </lineage>
</organism>
<evidence type="ECO:0000256" key="5">
    <source>
        <dbReference type="ARBA" id="ARBA00022989"/>
    </source>
</evidence>
<keyword evidence="6 7" id="KW-0472">Membrane</keyword>
<accession>A0ABX6P8X0</accession>
<feature type="transmembrane region" description="Helical" evidence="7">
    <location>
        <begin position="12"/>
        <end position="31"/>
    </location>
</feature>
<sequence>MGSASRAVRVEEVCVGIFGAFIGGEFLPSVLGNAPGFNGMSLAMGVAGAAVMLVLLKLMRRKVGPMRNSRSRGSDRR</sequence>
<evidence type="ECO:0000256" key="1">
    <source>
        <dbReference type="ARBA" id="ARBA00004651"/>
    </source>
</evidence>
<dbReference type="Proteomes" id="UP000500826">
    <property type="component" value="Chromosome"/>
</dbReference>
<feature type="transmembrane region" description="Helical" evidence="7">
    <location>
        <begin position="37"/>
        <end position="58"/>
    </location>
</feature>
<keyword evidence="4 7" id="KW-0812">Transmembrane</keyword>
<keyword evidence="3" id="KW-1003">Cell membrane</keyword>
<evidence type="ECO:0000256" key="6">
    <source>
        <dbReference type="ARBA" id="ARBA00023136"/>
    </source>
</evidence>
<comment type="subcellular location">
    <subcellularLocation>
        <location evidence="1">Cell membrane</location>
        <topology evidence="1">Multi-pass membrane protein</topology>
    </subcellularLocation>
</comment>
<evidence type="ECO:0000256" key="3">
    <source>
        <dbReference type="ARBA" id="ARBA00022475"/>
    </source>
</evidence>
<evidence type="ECO:0000256" key="2">
    <source>
        <dbReference type="ARBA" id="ARBA00011006"/>
    </source>
</evidence>
<proteinExistence type="inferred from homology"/>
<gene>
    <name evidence="8" type="ORF">HK414_14180</name>
</gene>
<keyword evidence="9" id="KW-1185">Reference proteome</keyword>
<reference evidence="8 9" key="2">
    <citation type="submission" date="2020-05" db="EMBL/GenBank/DDBJ databases">
        <authorList>
            <person name="Khan S.A."/>
            <person name="Jeon C.O."/>
            <person name="Chun B.H."/>
        </authorList>
    </citation>
    <scope>NUCLEOTIDE SEQUENCE [LARGE SCALE GENOMIC DNA]</scope>
    <source>
        <strain evidence="8 9">H242</strain>
    </source>
</reference>
<protein>
    <submittedName>
        <fullName evidence="8">GlsB/YeaQ/YmgE family stress response membrane protein</fullName>
    </submittedName>
</protein>
<dbReference type="Pfam" id="PF04226">
    <property type="entry name" value="Transgly_assoc"/>
    <property type="match status" value="1"/>
</dbReference>
<keyword evidence="5 7" id="KW-1133">Transmembrane helix</keyword>
<evidence type="ECO:0000256" key="4">
    <source>
        <dbReference type="ARBA" id="ARBA00022692"/>
    </source>
</evidence>
<evidence type="ECO:0000313" key="9">
    <source>
        <dbReference type="Proteomes" id="UP000500826"/>
    </source>
</evidence>
<reference evidence="8 9" key="1">
    <citation type="submission" date="2020-05" db="EMBL/GenBank/DDBJ databases">
        <title>Ramlibacter rhizophilus sp. nov., isolated from rhizosphere soil of national flower Mugunghwa from South Korea.</title>
        <authorList>
            <person name="Zheng-Fei Y."/>
            <person name="Huan T."/>
        </authorList>
    </citation>
    <scope>NUCLEOTIDE SEQUENCE [LARGE SCALE GENOMIC DNA]</scope>
    <source>
        <strain evidence="8 9">H242</strain>
    </source>
</reference>
<evidence type="ECO:0000256" key="7">
    <source>
        <dbReference type="SAM" id="Phobius"/>
    </source>
</evidence>